<name>A0A2S9QF29_9HYPH</name>
<dbReference type="Gene3D" id="3.40.710.10">
    <property type="entry name" value="DD-peptidase/beta-lactamase superfamily"/>
    <property type="match status" value="1"/>
</dbReference>
<evidence type="ECO:0000256" key="2">
    <source>
        <dbReference type="ARBA" id="ARBA00012865"/>
    </source>
</evidence>
<evidence type="ECO:0000313" key="11">
    <source>
        <dbReference type="Proteomes" id="UP000237682"/>
    </source>
</evidence>
<dbReference type="Proteomes" id="UP000237682">
    <property type="component" value="Unassembled WGS sequence"/>
</dbReference>
<comment type="similarity">
    <text evidence="1 7">Belongs to the class-D beta-lactamase family.</text>
</comment>
<feature type="modified residue" description="N6-carboxylysine" evidence="6">
    <location>
        <position position="68"/>
    </location>
</feature>
<dbReference type="InterPro" id="IPR002137">
    <property type="entry name" value="Beta-lactam_class-D_AS"/>
</dbReference>
<gene>
    <name evidence="10" type="ORF">C5L14_08470</name>
</gene>
<evidence type="ECO:0000256" key="5">
    <source>
        <dbReference type="ARBA" id="ARBA00023251"/>
    </source>
</evidence>
<feature type="chain" id="PRO_5015654004" description="Beta-lactamase" evidence="8">
    <location>
        <begin position="22"/>
        <end position="280"/>
    </location>
</feature>
<dbReference type="Pfam" id="PF00905">
    <property type="entry name" value="Transpeptidase"/>
    <property type="match status" value="1"/>
</dbReference>
<evidence type="ECO:0000259" key="9">
    <source>
        <dbReference type="Pfam" id="PF00905"/>
    </source>
</evidence>
<proteinExistence type="inferred from homology"/>
<evidence type="ECO:0000256" key="4">
    <source>
        <dbReference type="ARBA" id="ARBA00022801"/>
    </source>
</evidence>
<sequence length="280" mass="30631">MPRPTTALVALATAVFSTISAGGGGALAQPSGAPVASACTLLADVATGKLLRQEGSCDKPITPASTFKIAISLMGYDSGLLKNEHVPALPFREGYADWLPEWRTTTDPASWIKNSVVWYSQQITRSLGKLRFKRYVAEFDYGNRDVSGDPGKQNGLTQAWLSSSLKITPLQQLDFLERMVRHQLPVSNHAYDMTARILVLAPLPNGWEIHGKTGSGAPRRSDGKLDLDHAYGWFVGWANRDGRNIAFVRQVQMDGRSNPRAGLQARDAFLAELPDLLDRL</sequence>
<keyword evidence="3 8" id="KW-0732">Signal</keyword>
<evidence type="ECO:0000256" key="6">
    <source>
        <dbReference type="PIRSR" id="PIRSR602137-50"/>
    </source>
</evidence>
<comment type="catalytic activity">
    <reaction evidence="7">
        <text>a beta-lactam + H2O = a substituted beta-amino acid</text>
        <dbReference type="Rhea" id="RHEA:20401"/>
        <dbReference type="ChEBI" id="CHEBI:15377"/>
        <dbReference type="ChEBI" id="CHEBI:35627"/>
        <dbReference type="ChEBI" id="CHEBI:140347"/>
        <dbReference type="EC" id="3.5.2.6"/>
    </reaction>
</comment>
<dbReference type="AlphaFoldDB" id="A0A2S9QF29"/>
<evidence type="ECO:0000256" key="8">
    <source>
        <dbReference type="SAM" id="SignalP"/>
    </source>
</evidence>
<organism evidence="10 11">
    <name type="scientific">Labrys okinawensis</name>
    <dbReference type="NCBI Taxonomy" id="346911"/>
    <lineage>
        <taxon>Bacteria</taxon>
        <taxon>Pseudomonadati</taxon>
        <taxon>Pseudomonadota</taxon>
        <taxon>Alphaproteobacteria</taxon>
        <taxon>Hyphomicrobiales</taxon>
        <taxon>Xanthobacteraceae</taxon>
        <taxon>Labrys</taxon>
    </lineage>
</organism>
<dbReference type="GO" id="GO:0008800">
    <property type="term" value="F:beta-lactamase activity"/>
    <property type="evidence" value="ECO:0007669"/>
    <property type="project" value="UniProtKB-UniRule"/>
</dbReference>
<dbReference type="InterPro" id="IPR012338">
    <property type="entry name" value="Beta-lactam/transpept-like"/>
</dbReference>
<keyword evidence="4 7" id="KW-0378">Hydrolase</keyword>
<comment type="caution">
    <text evidence="10">The sequence shown here is derived from an EMBL/GenBank/DDBJ whole genome shotgun (WGS) entry which is preliminary data.</text>
</comment>
<evidence type="ECO:0000256" key="3">
    <source>
        <dbReference type="ARBA" id="ARBA00022729"/>
    </source>
</evidence>
<reference evidence="10 11" key="1">
    <citation type="submission" date="2018-02" db="EMBL/GenBank/DDBJ databases">
        <title>Whole genome sequencing of endophytic bacterium.</title>
        <authorList>
            <person name="Eedara R."/>
            <person name="Podile A.R."/>
        </authorList>
    </citation>
    <scope>NUCLEOTIDE SEQUENCE [LARGE SCALE GENOMIC DNA]</scope>
    <source>
        <strain evidence="10 11">RP1T</strain>
    </source>
</reference>
<keyword evidence="11" id="KW-1185">Reference proteome</keyword>
<dbReference type="NCBIfam" id="NF000270">
    <property type="entry name" value="bla_class_D_alt"/>
    <property type="match status" value="1"/>
</dbReference>
<dbReference type="EMBL" id="PUEJ01000003">
    <property type="protein sequence ID" value="PRH87935.1"/>
    <property type="molecule type" value="Genomic_DNA"/>
</dbReference>
<evidence type="ECO:0000313" key="10">
    <source>
        <dbReference type="EMBL" id="PRH87935.1"/>
    </source>
</evidence>
<protein>
    <recommendedName>
        <fullName evidence="2 7">Beta-lactamase</fullName>
        <ecNumber evidence="2 7">3.5.2.6</ecNumber>
    </recommendedName>
</protein>
<dbReference type="RefSeq" id="WP_105861603.1">
    <property type="nucleotide sequence ID" value="NZ_PUEJ01000003.1"/>
</dbReference>
<dbReference type="GO" id="GO:0046677">
    <property type="term" value="P:response to antibiotic"/>
    <property type="evidence" value="ECO:0007669"/>
    <property type="project" value="UniProtKB-UniRule"/>
</dbReference>
<dbReference type="GO" id="GO:0008658">
    <property type="term" value="F:penicillin binding"/>
    <property type="evidence" value="ECO:0007669"/>
    <property type="project" value="InterPro"/>
</dbReference>
<dbReference type="PROSITE" id="PS00337">
    <property type="entry name" value="BETA_LACTAMASE_D"/>
    <property type="match status" value="1"/>
</dbReference>
<feature type="active site" description="Acyl-ester intermediate" evidence="6">
    <location>
        <position position="65"/>
    </location>
</feature>
<evidence type="ECO:0000256" key="7">
    <source>
        <dbReference type="RuleBase" id="RU361140"/>
    </source>
</evidence>
<dbReference type="SUPFAM" id="SSF56601">
    <property type="entry name" value="beta-lactamase/transpeptidase-like"/>
    <property type="match status" value="1"/>
</dbReference>
<evidence type="ECO:0000256" key="1">
    <source>
        <dbReference type="ARBA" id="ARBA00007898"/>
    </source>
</evidence>
<feature type="signal peptide" evidence="8">
    <location>
        <begin position="1"/>
        <end position="21"/>
    </location>
</feature>
<dbReference type="GO" id="GO:0017001">
    <property type="term" value="P:antibiotic catabolic process"/>
    <property type="evidence" value="ECO:0007669"/>
    <property type="project" value="InterPro"/>
</dbReference>
<dbReference type="InterPro" id="IPR001460">
    <property type="entry name" value="PCN-bd_Tpept"/>
</dbReference>
<dbReference type="EC" id="3.5.2.6" evidence="2 7"/>
<dbReference type="OrthoDB" id="9762883at2"/>
<accession>A0A2S9QF29</accession>
<feature type="domain" description="Penicillin-binding protein transpeptidase" evidence="9">
    <location>
        <begin position="39"/>
        <end position="270"/>
    </location>
</feature>
<keyword evidence="5 7" id="KW-0046">Antibiotic resistance</keyword>